<evidence type="ECO:0000256" key="4">
    <source>
        <dbReference type="ARBA" id="ARBA00022741"/>
    </source>
</evidence>
<evidence type="ECO:0000313" key="9">
    <source>
        <dbReference type="Proteomes" id="UP000594638"/>
    </source>
</evidence>
<sequence length="134" mass="14981">MLYILLSGVPPFWAESENGMFNAILQGHVDFTSGPWPSISNGAKDLVRKMLHSDPKHRLTAGQVLNHPWIKEDGKAPDTPLDNAVLSRLKTTTLSHEQVQECSTSGYCRLPIRRMDTDNAKARIGKSKDEINRN</sequence>
<keyword evidence="4" id="KW-0547">Nucleotide-binding</keyword>
<dbReference type="OrthoDB" id="9948461at2759"/>
<dbReference type="GO" id="GO:0005524">
    <property type="term" value="F:ATP binding"/>
    <property type="evidence" value="ECO:0007669"/>
    <property type="project" value="UniProtKB-KW"/>
</dbReference>
<dbReference type="PROSITE" id="PS50011">
    <property type="entry name" value="PROTEIN_KINASE_DOM"/>
    <property type="match status" value="1"/>
</dbReference>
<organism evidence="8 9">
    <name type="scientific">Olea europaea subsp. europaea</name>
    <dbReference type="NCBI Taxonomy" id="158383"/>
    <lineage>
        <taxon>Eukaryota</taxon>
        <taxon>Viridiplantae</taxon>
        <taxon>Streptophyta</taxon>
        <taxon>Embryophyta</taxon>
        <taxon>Tracheophyta</taxon>
        <taxon>Spermatophyta</taxon>
        <taxon>Magnoliopsida</taxon>
        <taxon>eudicotyledons</taxon>
        <taxon>Gunneridae</taxon>
        <taxon>Pentapetalae</taxon>
        <taxon>asterids</taxon>
        <taxon>lamiids</taxon>
        <taxon>Lamiales</taxon>
        <taxon>Oleaceae</taxon>
        <taxon>Oleeae</taxon>
        <taxon>Olea</taxon>
    </lineage>
</organism>
<dbReference type="AlphaFoldDB" id="A0A8S0QS79"/>
<dbReference type="InterPro" id="IPR000719">
    <property type="entry name" value="Prot_kinase_dom"/>
</dbReference>
<dbReference type="Gene3D" id="1.10.510.10">
    <property type="entry name" value="Transferase(Phosphotransferase) domain 1"/>
    <property type="match status" value="1"/>
</dbReference>
<keyword evidence="2" id="KW-0723">Serine/threonine-protein kinase</keyword>
<keyword evidence="5 8" id="KW-0418">Kinase</keyword>
<evidence type="ECO:0000259" key="7">
    <source>
        <dbReference type="PROSITE" id="PS50011"/>
    </source>
</evidence>
<evidence type="ECO:0000256" key="6">
    <source>
        <dbReference type="ARBA" id="ARBA00022840"/>
    </source>
</evidence>
<dbReference type="Pfam" id="PF00069">
    <property type="entry name" value="Pkinase"/>
    <property type="match status" value="1"/>
</dbReference>
<dbReference type="InterPro" id="IPR050205">
    <property type="entry name" value="CDPK_Ser/Thr_kinases"/>
</dbReference>
<evidence type="ECO:0000256" key="5">
    <source>
        <dbReference type="ARBA" id="ARBA00022777"/>
    </source>
</evidence>
<name>A0A8S0QS79_OLEEU</name>
<evidence type="ECO:0000313" key="8">
    <source>
        <dbReference type="EMBL" id="CAA2967997.1"/>
    </source>
</evidence>
<feature type="domain" description="Protein kinase" evidence="7">
    <location>
        <begin position="1"/>
        <end position="70"/>
    </location>
</feature>
<keyword evidence="6" id="KW-0067">ATP-binding</keyword>
<accession>A0A8S0QS79</accession>
<comment type="caution">
    <text evidence="8">The sequence shown here is derived from an EMBL/GenBank/DDBJ whole genome shotgun (WGS) entry which is preliminary data.</text>
</comment>
<dbReference type="InterPro" id="IPR011009">
    <property type="entry name" value="Kinase-like_dom_sf"/>
</dbReference>
<dbReference type="EMBL" id="CACTIH010001896">
    <property type="protein sequence ID" value="CAA2967997.1"/>
    <property type="molecule type" value="Genomic_DNA"/>
</dbReference>
<dbReference type="SUPFAM" id="SSF56112">
    <property type="entry name" value="Protein kinase-like (PK-like)"/>
    <property type="match status" value="1"/>
</dbReference>
<dbReference type="GO" id="GO:0004674">
    <property type="term" value="F:protein serine/threonine kinase activity"/>
    <property type="evidence" value="ECO:0007669"/>
    <property type="project" value="UniProtKB-KW"/>
</dbReference>
<dbReference type="PANTHER" id="PTHR24349">
    <property type="entry name" value="SERINE/THREONINE-PROTEIN KINASE"/>
    <property type="match status" value="1"/>
</dbReference>
<gene>
    <name evidence="8" type="ORF">OLEA9_A009915</name>
</gene>
<dbReference type="Gramene" id="OE9A009915T1">
    <property type="protein sequence ID" value="OE9A009915C1"/>
    <property type="gene ID" value="OE9A009915"/>
</dbReference>
<comment type="similarity">
    <text evidence="1">Belongs to the protein kinase superfamily. CAMK Ser/Thr protein kinase family. CaMK subfamily.</text>
</comment>
<keyword evidence="9" id="KW-1185">Reference proteome</keyword>
<dbReference type="Proteomes" id="UP000594638">
    <property type="component" value="Unassembled WGS sequence"/>
</dbReference>
<keyword evidence="3" id="KW-0808">Transferase</keyword>
<evidence type="ECO:0000256" key="3">
    <source>
        <dbReference type="ARBA" id="ARBA00022679"/>
    </source>
</evidence>
<proteinExistence type="inferred from homology"/>
<evidence type="ECO:0000256" key="2">
    <source>
        <dbReference type="ARBA" id="ARBA00022527"/>
    </source>
</evidence>
<evidence type="ECO:0000256" key="1">
    <source>
        <dbReference type="ARBA" id="ARBA00005354"/>
    </source>
</evidence>
<protein>
    <submittedName>
        <fullName evidence="8">Calcium-dependent kinase 17-like</fullName>
    </submittedName>
</protein>
<reference evidence="8 9" key="1">
    <citation type="submission" date="2019-12" db="EMBL/GenBank/DDBJ databases">
        <authorList>
            <person name="Alioto T."/>
            <person name="Alioto T."/>
            <person name="Gomez Garrido J."/>
        </authorList>
    </citation>
    <scope>NUCLEOTIDE SEQUENCE [LARGE SCALE GENOMIC DNA]</scope>
</reference>